<dbReference type="AlphaFoldDB" id="A0A1F7K009"/>
<feature type="transmembrane region" description="Helical" evidence="5">
    <location>
        <begin position="196"/>
        <end position="217"/>
    </location>
</feature>
<reference evidence="6 7" key="1">
    <citation type="journal article" date="2016" name="Nat. Commun.">
        <title>Thousands of microbial genomes shed light on interconnected biogeochemical processes in an aquifer system.</title>
        <authorList>
            <person name="Anantharaman K."/>
            <person name="Brown C.T."/>
            <person name="Hug L.A."/>
            <person name="Sharon I."/>
            <person name="Castelle C.J."/>
            <person name="Probst A.J."/>
            <person name="Thomas B.C."/>
            <person name="Singh A."/>
            <person name="Wilkins M.J."/>
            <person name="Karaoz U."/>
            <person name="Brodie E.L."/>
            <person name="Williams K.H."/>
            <person name="Hubbard S.S."/>
            <person name="Banfield J.F."/>
        </authorList>
    </citation>
    <scope>NUCLEOTIDE SEQUENCE [LARGE SCALE GENOMIC DNA]</scope>
</reference>
<keyword evidence="2 5" id="KW-0812">Transmembrane</keyword>
<organism evidence="6 7">
    <name type="scientific">Candidatus Roizmanbacteria bacterium RIFCSPLOWO2_02_FULL_43_10</name>
    <dbReference type="NCBI Taxonomy" id="1802078"/>
    <lineage>
        <taxon>Bacteria</taxon>
        <taxon>Candidatus Roizmaniibacteriota</taxon>
    </lineage>
</organism>
<feature type="transmembrane region" description="Helical" evidence="5">
    <location>
        <begin position="229"/>
        <end position="247"/>
    </location>
</feature>
<evidence type="ECO:0000256" key="3">
    <source>
        <dbReference type="ARBA" id="ARBA00022989"/>
    </source>
</evidence>
<proteinExistence type="predicted"/>
<protein>
    <recommendedName>
        <fullName evidence="8">GMP synthase</fullName>
    </recommendedName>
</protein>
<evidence type="ECO:0000256" key="1">
    <source>
        <dbReference type="ARBA" id="ARBA00004127"/>
    </source>
</evidence>
<dbReference type="Proteomes" id="UP000176269">
    <property type="component" value="Unassembled WGS sequence"/>
</dbReference>
<comment type="subcellular location">
    <subcellularLocation>
        <location evidence="1">Endomembrane system</location>
        <topology evidence="1">Multi-pass membrane protein</topology>
    </subcellularLocation>
</comment>
<name>A0A1F7K009_9BACT</name>
<feature type="transmembrane region" description="Helical" evidence="5">
    <location>
        <begin position="164"/>
        <end position="184"/>
    </location>
</feature>
<dbReference type="Pfam" id="PF01988">
    <property type="entry name" value="VIT1"/>
    <property type="match status" value="1"/>
</dbReference>
<feature type="transmembrane region" description="Helical" evidence="5">
    <location>
        <begin position="29"/>
        <end position="50"/>
    </location>
</feature>
<accession>A0A1F7K009</accession>
<dbReference type="GO" id="GO:0030026">
    <property type="term" value="P:intracellular manganese ion homeostasis"/>
    <property type="evidence" value="ECO:0007669"/>
    <property type="project" value="InterPro"/>
</dbReference>
<keyword evidence="3 5" id="KW-1133">Transmembrane helix</keyword>
<evidence type="ECO:0008006" key="8">
    <source>
        <dbReference type="Google" id="ProtNLM"/>
    </source>
</evidence>
<dbReference type="EMBL" id="MGBC01000018">
    <property type="protein sequence ID" value="OGK61189.1"/>
    <property type="molecule type" value="Genomic_DNA"/>
</dbReference>
<gene>
    <name evidence="6" type="ORF">A3I56_03795</name>
</gene>
<keyword evidence="4 5" id="KW-0472">Membrane</keyword>
<evidence type="ECO:0000313" key="6">
    <source>
        <dbReference type="EMBL" id="OGK61189.1"/>
    </source>
</evidence>
<evidence type="ECO:0000313" key="7">
    <source>
        <dbReference type="Proteomes" id="UP000176269"/>
    </source>
</evidence>
<evidence type="ECO:0000256" key="5">
    <source>
        <dbReference type="SAM" id="Phobius"/>
    </source>
</evidence>
<evidence type="ECO:0000256" key="4">
    <source>
        <dbReference type="ARBA" id="ARBA00023136"/>
    </source>
</evidence>
<dbReference type="InterPro" id="IPR008217">
    <property type="entry name" value="Ccc1_fam"/>
</dbReference>
<sequence>MHRITSLELKKHSRQEHYRSPFAQYLREIVYGGSDGIVTTFAVVAGLSGAQVATSWPTLSFLSVLLFGFANLLGDATSMGLGNYLSVTADQDAYKKERQRELLEIRNKPDFEYAETVSLLKKKGFSHEDAERVAHLYKKNEQYWVDFMMHNELNMPDPHQDKPAITSLATFISFILFGSIPLFPYMFINGDGVTRFMYSMLLAFSALLVLGVFRWKVTQQHLVRSVGETLLIGSLSSLVAYFVGGLFKIG</sequence>
<evidence type="ECO:0000256" key="2">
    <source>
        <dbReference type="ARBA" id="ARBA00022692"/>
    </source>
</evidence>
<comment type="caution">
    <text evidence="6">The sequence shown here is derived from an EMBL/GenBank/DDBJ whole genome shotgun (WGS) entry which is preliminary data.</text>
</comment>
<dbReference type="GO" id="GO:0005384">
    <property type="term" value="F:manganese ion transmembrane transporter activity"/>
    <property type="evidence" value="ECO:0007669"/>
    <property type="project" value="InterPro"/>
</dbReference>
<dbReference type="GO" id="GO:0012505">
    <property type="term" value="C:endomembrane system"/>
    <property type="evidence" value="ECO:0007669"/>
    <property type="project" value="UniProtKB-SubCell"/>
</dbReference>
<dbReference type="PANTHER" id="PTHR31851">
    <property type="entry name" value="FE(2+)/MN(2+) TRANSPORTER PCL1"/>
    <property type="match status" value="1"/>
</dbReference>